<dbReference type="Gene3D" id="3.30.420.340">
    <property type="entry name" value="UvrC, RNAse H endonuclease domain"/>
    <property type="match status" value="1"/>
</dbReference>
<name>A0A9D1PT88_9SPIO</name>
<evidence type="ECO:0000259" key="9">
    <source>
        <dbReference type="PROSITE" id="PS50164"/>
    </source>
</evidence>
<dbReference type="Pfam" id="PF01541">
    <property type="entry name" value="GIY-YIG"/>
    <property type="match status" value="1"/>
</dbReference>
<proteinExistence type="inferred from homology"/>
<dbReference type="InterPro" id="IPR050066">
    <property type="entry name" value="UvrABC_protein_C"/>
</dbReference>
<evidence type="ECO:0000313" key="11">
    <source>
        <dbReference type="EMBL" id="HIV99108.1"/>
    </source>
</evidence>
<evidence type="ECO:0000256" key="7">
    <source>
        <dbReference type="HAMAP-Rule" id="MF_00203"/>
    </source>
</evidence>
<comment type="caution">
    <text evidence="11">The sequence shown here is derived from an EMBL/GenBank/DDBJ whole genome shotgun (WGS) entry which is preliminary data.</text>
</comment>
<dbReference type="PROSITE" id="PS50151">
    <property type="entry name" value="UVR"/>
    <property type="match status" value="1"/>
</dbReference>
<dbReference type="CDD" id="cd10434">
    <property type="entry name" value="GIY-YIG_UvrC_Cho"/>
    <property type="match status" value="1"/>
</dbReference>
<dbReference type="PANTHER" id="PTHR30562">
    <property type="entry name" value="UVRC/OXIDOREDUCTASE"/>
    <property type="match status" value="1"/>
</dbReference>
<dbReference type="EMBL" id="DXHU01000019">
    <property type="protein sequence ID" value="HIV99108.1"/>
    <property type="molecule type" value="Genomic_DNA"/>
</dbReference>
<dbReference type="Pfam" id="PF02151">
    <property type="entry name" value="UVR"/>
    <property type="match status" value="1"/>
</dbReference>
<dbReference type="AlphaFoldDB" id="A0A9D1PT88"/>
<dbReference type="InterPro" id="IPR035901">
    <property type="entry name" value="GIY-YIG_endonuc_sf"/>
</dbReference>
<dbReference type="SUPFAM" id="SSF82771">
    <property type="entry name" value="GIY-YIG endonuclease"/>
    <property type="match status" value="1"/>
</dbReference>
<evidence type="ECO:0000256" key="4">
    <source>
        <dbReference type="ARBA" id="ARBA00022881"/>
    </source>
</evidence>
<dbReference type="GO" id="GO:0009381">
    <property type="term" value="F:excinuclease ABC activity"/>
    <property type="evidence" value="ECO:0007669"/>
    <property type="project" value="UniProtKB-UniRule"/>
</dbReference>
<comment type="similarity">
    <text evidence="7">Belongs to the UvrC family.</text>
</comment>
<keyword evidence="5 7" id="KW-0234">DNA repair</keyword>
<dbReference type="PROSITE" id="PS50164">
    <property type="entry name" value="GIY_YIG"/>
    <property type="match status" value="1"/>
</dbReference>
<dbReference type="InterPro" id="IPR038476">
    <property type="entry name" value="UvrC_RNase_H_dom_sf"/>
</dbReference>
<dbReference type="InterPro" id="IPR010994">
    <property type="entry name" value="RuvA_2-like"/>
</dbReference>
<sequence length="592" mass="67899">MTARDYARAMPDNPGCYLMKDKDDKVIYVGKARNLKKRVNQYFLPNRDMKTTALVEKIDHIDYIITGNEYEALVLENNLIKKYSPHYNILLKDGKSYPLIRITNEKYPQIFKTRRIIKDGSRYFGPYPNAKALNEYIEIINKAFPLRRCSFSQFSAHKACLYYHMGQCSAPCEEKINEKEYSKYIKAVESFLSGDDNSMISQIESEMKKAASSLDFETAAKKRDILEVLKSMQVNQMVESVDDTESRDYVAIQMRSYLCTVSIMQFRSGILIGKALYRSESLGDETETLFSFLMQYYGDGENLPHEIYVSHEIDAPLLCKYFESQFKKKINITLAREGKHYRILRLADENASRDIEKRLKETDNTAQMERLMEVLSLPRLPRHIEGFDIAQLNGKYTVSSLIVFIDGKPSVKDYRHFSIRSLDGKIDDFESMREATTRRYQRLINEKAELPDLVMIDGGKGQVNAVYEVFCSLGIEKKVALIGLAKEKETLVPPLGGENIVLAHSDEGLRLLISVRDECHRFATSFNQRMRSREASFSLLKSIEGMGEKRSQKIMKTFGSVEAILSLSAKELAKKGGIPLPVAERILHKLNF</sequence>
<evidence type="ECO:0000256" key="3">
    <source>
        <dbReference type="ARBA" id="ARBA00022769"/>
    </source>
</evidence>
<comment type="subunit">
    <text evidence="7">Interacts with UvrB in an incision complex.</text>
</comment>
<dbReference type="SMART" id="SM00465">
    <property type="entry name" value="GIYc"/>
    <property type="match status" value="1"/>
</dbReference>
<comment type="function">
    <text evidence="7">The UvrABC repair system catalyzes the recognition and processing of DNA lesions. UvrC both incises the 5' and 3' sides of the lesion. The N-terminal half is responsible for the 3' incision and the C-terminal half is responsible for the 5' incision.</text>
</comment>
<reference evidence="11" key="2">
    <citation type="submission" date="2021-04" db="EMBL/GenBank/DDBJ databases">
        <authorList>
            <person name="Gilroy R."/>
        </authorList>
    </citation>
    <scope>NUCLEOTIDE SEQUENCE</scope>
    <source>
        <strain evidence="11">Gambia11-129</strain>
    </source>
</reference>
<dbReference type="NCBIfam" id="TIGR00194">
    <property type="entry name" value="uvrC"/>
    <property type="match status" value="1"/>
</dbReference>
<evidence type="ECO:0000256" key="2">
    <source>
        <dbReference type="ARBA" id="ARBA00022763"/>
    </source>
</evidence>
<dbReference type="InterPro" id="IPR047296">
    <property type="entry name" value="GIY-YIG_UvrC_Cho"/>
</dbReference>
<evidence type="ECO:0000256" key="1">
    <source>
        <dbReference type="ARBA" id="ARBA00022490"/>
    </source>
</evidence>
<dbReference type="GO" id="GO:0009380">
    <property type="term" value="C:excinuclease repair complex"/>
    <property type="evidence" value="ECO:0007669"/>
    <property type="project" value="InterPro"/>
</dbReference>
<dbReference type="PROSITE" id="PS50165">
    <property type="entry name" value="UVRC"/>
    <property type="match status" value="1"/>
</dbReference>
<feature type="domain" description="GIY-YIG" evidence="9">
    <location>
        <begin position="12"/>
        <end position="89"/>
    </location>
</feature>
<dbReference type="GO" id="GO:0003677">
    <property type="term" value="F:DNA binding"/>
    <property type="evidence" value="ECO:0007669"/>
    <property type="project" value="UniProtKB-UniRule"/>
</dbReference>
<gene>
    <name evidence="7 11" type="primary">uvrC</name>
    <name evidence="11" type="ORF">IAB12_04970</name>
</gene>
<accession>A0A9D1PT88</accession>
<protein>
    <recommendedName>
        <fullName evidence="7">UvrABC system protein C</fullName>
        <shortName evidence="7">Protein UvrC</shortName>
    </recommendedName>
    <alternativeName>
        <fullName evidence="7">Excinuclease ABC subunit C</fullName>
    </alternativeName>
</protein>
<feature type="domain" description="UvrC family homology region profile" evidence="10">
    <location>
        <begin position="261"/>
        <end position="470"/>
    </location>
</feature>
<evidence type="ECO:0000256" key="6">
    <source>
        <dbReference type="ARBA" id="ARBA00023236"/>
    </source>
</evidence>
<evidence type="ECO:0000313" key="12">
    <source>
        <dbReference type="Proteomes" id="UP000823936"/>
    </source>
</evidence>
<dbReference type="PANTHER" id="PTHR30562:SF1">
    <property type="entry name" value="UVRABC SYSTEM PROTEIN C"/>
    <property type="match status" value="1"/>
</dbReference>
<dbReference type="SUPFAM" id="SSF46600">
    <property type="entry name" value="C-terminal UvrC-binding domain of UvrB"/>
    <property type="match status" value="1"/>
</dbReference>
<dbReference type="HAMAP" id="MF_00203">
    <property type="entry name" value="UvrC"/>
    <property type="match status" value="1"/>
</dbReference>
<feature type="domain" description="UVR" evidence="8">
    <location>
        <begin position="197"/>
        <end position="232"/>
    </location>
</feature>
<dbReference type="InterPro" id="IPR001943">
    <property type="entry name" value="UVR_dom"/>
</dbReference>
<dbReference type="FunFam" id="3.40.1440.10:FF:000001">
    <property type="entry name" value="UvrABC system protein C"/>
    <property type="match status" value="1"/>
</dbReference>
<dbReference type="Gene3D" id="4.10.860.10">
    <property type="entry name" value="UVR domain"/>
    <property type="match status" value="1"/>
</dbReference>
<keyword evidence="6 7" id="KW-0742">SOS response</keyword>
<dbReference type="GO" id="GO:0009432">
    <property type="term" value="P:SOS response"/>
    <property type="evidence" value="ECO:0007669"/>
    <property type="project" value="UniProtKB-UniRule"/>
</dbReference>
<comment type="subcellular location">
    <subcellularLocation>
        <location evidence="7">Cytoplasm</location>
    </subcellularLocation>
</comment>
<reference evidence="11" key="1">
    <citation type="journal article" date="2021" name="PeerJ">
        <title>Extensive microbial diversity within the chicken gut microbiome revealed by metagenomics and culture.</title>
        <authorList>
            <person name="Gilroy R."/>
            <person name="Ravi A."/>
            <person name="Getino M."/>
            <person name="Pursley I."/>
            <person name="Horton D.L."/>
            <person name="Alikhan N.F."/>
            <person name="Baker D."/>
            <person name="Gharbi K."/>
            <person name="Hall N."/>
            <person name="Watson M."/>
            <person name="Adriaenssens E.M."/>
            <person name="Foster-Nyarko E."/>
            <person name="Jarju S."/>
            <person name="Secka A."/>
            <person name="Antonio M."/>
            <person name="Oren A."/>
            <person name="Chaudhuri R.R."/>
            <person name="La Ragione R."/>
            <person name="Hildebrand F."/>
            <person name="Pallen M.J."/>
        </authorList>
    </citation>
    <scope>NUCLEOTIDE SEQUENCE</scope>
    <source>
        <strain evidence="11">Gambia11-129</strain>
    </source>
</reference>
<dbReference type="Pfam" id="PF22920">
    <property type="entry name" value="UvrC_RNaseH"/>
    <property type="match status" value="1"/>
</dbReference>
<evidence type="ECO:0000259" key="10">
    <source>
        <dbReference type="PROSITE" id="PS50165"/>
    </source>
</evidence>
<evidence type="ECO:0000256" key="5">
    <source>
        <dbReference type="ARBA" id="ARBA00023204"/>
    </source>
</evidence>
<organism evidence="11 12">
    <name type="scientific">Candidatus Ornithospirochaeta avicola</name>
    <dbReference type="NCBI Taxonomy" id="2840896"/>
    <lineage>
        <taxon>Bacteria</taxon>
        <taxon>Pseudomonadati</taxon>
        <taxon>Spirochaetota</taxon>
        <taxon>Spirochaetia</taxon>
        <taxon>Spirochaetales</taxon>
        <taxon>Spirochaetaceae</taxon>
        <taxon>Spirochaetaceae incertae sedis</taxon>
        <taxon>Candidatus Ornithospirochaeta</taxon>
    </lineage>
</organism>
<dbReference type="GO" id="GO:0005737">
    <property type="term" value="C:cytoplasm"/>
    <property type="evidence" value="ECO:0007669"/>
    <property type="project" value="UniProtKB-SubCell"/>
</dbReference>
<keyword evidence="1 7" id="KW-0963">Cytoplasm</keyword>
<dbReference type="Pfam" id="PF14520">
    <property type="entry name" value="HHH_5"/>
    <property type="match status" value="1"/>
</dbReference>
<dbReference type="InterPro" id="IPR000305">
    <property type="entry name" value="GIY-YIG_endonuc"/>
</dbReference>
<keyword evidence="3 7" id="KW-0228">DNA excision</keyword>
<dbReference type="InterPro" id="IPR004791">
    <property type="entry name" value="UvrC"/>
</dbReference>
<keyword evidence="4 7" id="KW-0267">Excision nuclease</keyword>
<dbReference type="Pfam" id="PF08459">
    <property type="entry name" value="UvrC_RNaseH_dom"/>
    <property type="match status" value="1"/>
</dbReference>
<dbReference type="InterPro" id="IPR036876">
    <property type="entry name" value="UVR_dom_sf"/>
</dbReference>
<keyword evidence="2 7" id="KW-0227">DNA damage</keyword>
<dbReference type="GO" id="GO:0006289">
    <property type="term" value="P:nucleotide-excision repair"/>
    <property type="evidence" value="ECO:0007669"/>
    <property type="project" value="UniProtKB-UniRule"/>
</dbReference>
<dbReference type="InterPro" id="IPR001162">
    <property type="entry name" value="UvrC_RNase_H_dom"/>
</dbReference>
<dbReference type="Gene3D" id="3.40.1440.10">
    <property type="entry name" value="GIY-YIG endonuclease"/>
    <property type="match status" value="1"/>
</dbReference>
<evidence type="ECO:0000259" key="8">
    <source>
        <dbReference type="PROSITE" id="PS50151"/>
    </source>
</evidence>
<dbReference type="Proteomes" id="UP000823936">
    <property type="component" value="Unassembled WGS sequence"/>
</dbReference>
<dbReference type="Gene3D" id="1.10.150.20">
    <property type="entry name" value="5' to 3' exonuclease, C-terminal subdomain"/>
    <property type="match status" value="1"/>
</dbReference>
<dbReference type="SUPFAM" id="SSF47781">
    <property type="entry name" value="RuvA domain 2-like"/>
    <property type="match status" value="1"/>
</dbReference>